<dbReference type="AlphaFoldDB" id="A0A2W5N2B6"/>
<dbReference type="InterPro" id="IPR050416">
    <property type="entry name" value="FAD-linked_Oxidoreductase"/>
</dbReference>
<comment type="similarity">
    <text evidence="2">Belongs to the oxygen-dependent FAD-linked oxidoreductase family.</text>
</comment>
<dbReference type="PROSITE" id="PS00862">
    <property type="entry name" value="OX2_COVAL_FAD"/>
    <property type="match status" value="1"/>
</dbReference>
<dbReference type="SUPFAM" id="SSF56176">
    <property type="entry name" value="FAD-binding/transporter-associated domain-like"/>
    <property type="match status" value="1"/>
</dbReference>
<dbReference type="InterPro" id="IPR006094">
    <property type="entry name" value="Oxid_FAD_bind_N"/>
</dbReference>
<evidence type="ECO:0000313" key="8">
    <source>
        <dbReference type="Proteomes" id="UP000249185"/>
    </source>
</evidence>
<dbReference type="SUPFAM" id="SSF55103">
    <property type="entry name" value="FAD-linked oxidases, C-terminal domain"/>
    <property type="match status" value="1"/>
</dbReference>
<dbReference type="InterPro" id="IPR016167">
    <property type="entry name" value="FAD-bd_PCMH_sub1"/>
</dbReference>
<sequence>MSVDIEKLDHGRAAVPDAAIADLRRAVAGAVALPGEPGYDEARTLWNAMVDRRPALVVRAASAEDVVAALAFARAHDLLLGVRSGGHQIAGLAVADGAMLLDLSPLRAVTVDAGRRVARVEPGATLGEIDAATQAHGLALPTGINSTTGIAGLTLGGGFGWISRRYGLTIDNLRAAELVTADGARLRASAEENPDLFWAIRGGGGNFGVVTAFEFDLHPVGPEVTAGLIVHPFDAGLLRDFDRLARAAPDGLTIWTVMRQAPPLPFLPEDWHGRAVLVLAVCYIEPSPEGDAVLAELRGLGAPIADVVGPTPFTGWQAAFDPLLTPGARNYWKSHDVGAISDGMIAAIDQAIRALPGPQCEIFFGTVGGAANRVAPEATAFPQRAAHYAMNVHTRWDDPAEDAACVAWARALYEAAAPHALGSVYVNFIPDDEAGRLGEAYGGNLERLARIKARYDPENRFRLNHNIAPAPAERPVPHAVG</sequence>
<organism evidence="7 8">
    <name type="scientific">Rhodovulum sulfidophilum</name>
    <name type="common">Rhodobacter sulfidophilus</name>
    <dbReference type="NCBI Taxonomy" id="35806"/>
    <lineage>
        <taxon>Bacteria</taxon>
        <taxon>Pseudomonadati</taxon>
        <taxon>Pseudomonadota</taxon>
        <taxon>Alphaproteobacteria</taxon>
        <taxon>Rhodobacterales</taxon>
        <taxon>Paracoccaceae</taxon>
        <taxon>Rhodovulum</taxon>
    </lineage>
</organism>
<evidence type="ECO:0000313" key="7">
    <source>
        <dbReference type="EMBL" id="PZQ47536.1"/>
    </source>
</evidence>
<dbReference type="InterPro" id="IPR016164">
    <property type="entry name" value="FAD-linked_Oxase-like_C"/>
</dbReference>
<dbReference type="PANTHER" id="PTHR42973:SF39">
    <property type="entry name" value="FAD-BINDING PCMH-TYPE DOMAIN-CONTAINING PROTEIN"/>
    <property type="match status" value="1"/>
</dbReference>
<dbReference type="PANTHER" id="PTHR42973">
    <property type="entry name" value="BINDING OXIDOREDUCTASE, PUTATIVE (AFU_ORTHOLOGUE AFUA_1G17690)-RELATED"/>
    <property type="match status" value="1"/>
</dbReference>
<evidence type="ECO:0000256" key="4">
    <source>
        <dbReference type="ARBA" id="ARBA00022827"/>
    </source>
</evidence>
<dbReference type="Gene3D" id="3.30.465.10">
    <property type="match status" value="1"/>
</dbReference>
<dbReference type="InterPro" id="IPR016166">
    <property type="entry name" value="FAD-bd_PCMH"/>
</dbReference>
<evidence type="ECO:0000256" key="1">
    <source>
        <dbReference type="ARBA" id="ARBA00001974"/>
    </source>
</evidence>
<keyword evidence="3" id="KW-0285">Flavoprotein</keyword>
<comment type="cofactor">
    <cofactor evidence="1">
        <name>FAD</name>
        <dbReference type="ChEBI" id="CHEBI:57692"/>
    </cofactor>
</comment>
<protein>
    <submittedName>
        <fullName evidence="7">FAD-linked oxidase</fullName>
    </submittedName>
</protein>
<feature type="domain" description="FAD-binding PCMH-type" evidence="6">
    <location>
        <begin position="50"/>
        <end position="220"/>
    </location>
</feature>
<name>A0A2W5N2B6_RHOSU</name>
<dbReference type="InterPro" id="IPR016169">
    <property type="entry name" value="FAD-bd_PCMH_sub2"/>
</dbReference>
<evidence type="ECO:0000256" key="5">
    <source>
        <dbReference type="ARBA" id="ARBA00023002"/>
    </source>
</evidence>
<dbReference type="Gene3D" id="3.30.43.10">
    <property type="entry name" value="Uridine Diphospho-n-acetylenolpyruvylglucosamine Reductase, domain 2"/>
    <property type="match status" value="1"/>
</dbReference>
<keyword evidence="5" id="KW-0560">Oxidoreductase</keyword>
<reference evidence="7 8" key="1">
    <citation type="submission" date="2017-08" db="EMBL/GenBank/DDBJ databases">
        <title>Infants hospitalized years apart are colonized by the same room-sourced microbial strains.</title>
        <authorList>
            <person name="Brooks B."/>
            <person name="Olm M.R."/>
            <person name="Firek B.A."/>
            <person name="Baker R."/>
            <person name="Thomas B.C."/>
            <person name="Morowitz M.J."/>
            <person name="Banfield J.F."/>
        </authorList>
    </citation>
    <scope>NUCLEOTIDE SEQUENCE [LARGE SCALE GENOMIC DNA]</scope>
    <source>
        <strain evidence="7">S2_005_002_R2_34</strain>
    </source>
</reference>
<dbReference type="EMBL" id="QFPW01000016">
    <property type="protein sequence ID" value="PZQ47536.1"/>
    <property type="molecule type" value="Genomic_DNA"/>
</dbReference>
<dbReference type="PROSITE" id="PS51387">
    <property type="entry name" value="FAD_PCMH"/>
    <property type="match status" value="1"/>
</dbReference>
<gene>
    <name evidence="7" type="ORF">DI556_16960</name>
</gene>
<evidence type="ECO:0000259" key="6">
    <source>
        <dbReference type="PROSITE" id="PS51387"/>
    </source>
</evidence>
<dbReference type="GO" id="GO:0071949">
    <property type="term" value="F:FAD binding"/>
    <property type="evidence" value="ECO:0007669"/>
    <property type="project" value="InterPro"/>
</dbReference>
<accession>A0A2W5N2B6</accession>
<keyword evidence="4" id="KW-0274">FAD</keyword>
<evidence type="ECO:0000256" key="2">
    <source>
        <dbReference type="ARBA" id="ARBA00005466"/>
    </source>
</evidence>
<proteinExistence type="inferred from homology"/>
<dbReference type="InterPro" id="IPR036318">
    <property type="entry name" value="FAD-bd_PCMH-like_sf"/>
</dbReference>
<dbReference type="InterPro" id="IPR012951">
    <property type="entry name" value="BBE"/>
</dbReference>
<dbReference type="GO" id="GO:0016491">
    <property type="term" value="F:oxidoreductase activity"/>
    <property type="evidence" value="ECO:0007669"/>
    <property type="project" value="UniProtKB-KW"/>
</dbReference>
<dbReference type="Pfam" id="PF01565">
    <property type="entry name" value="FAD_binding_4"/>
    <property type="match status" value="1"/>
</dbReference>
<evidence type="ECO:0000256" key="3">
    <source>
        <dbReference type="ARBA" id="ARBA00022630"/>
    </source>
</evidence>
<dbReference type="Gene3D" id="3.40.462.20">
    <property type="match status" value="1"/>
</dbReference>
<dbReference type="Pfam" id="PF08031">
    <property type="entry name" value="BBE"/>
    <property type="match status" value="1"/>
</dbReference>
<dbReference type="Proteomes" id="UP000249185">
    <property type="component" value="Unassembled WGS sequence"/>
</dbReference>
<dbReference type="InterPro" id="IPR006093">
    <property type="entry name" value="Oxy_OxRdtase_FAD_BS"/>
</dbReference>
<comment type="caution">
    <text evidence="7">The sequence shown here is derived from an EMBL/GenBank/DDBJ whole genome shotgun (WGS) entry which is preliminary data.</text>
</comment>